<dbReference type="PANTHER" id="PTHR11552">
    <property type="entry name" value="GLUCOSE-METHANOL-CHOLINE GMC OXIDOREDUCTASE"/>
    <property type="match status" value="1"/>
</dbReference>
<dbReference type="Gene3D" id="3.30.560.10">
    <property type="entry name" value="Glucose Oxidase, domain 3"/>
    <property type="match status" value="1"/>
</dbReference>
<dbReference type="PANTHER" id="PTHR11552:SF147">
    <property type="entry name" value="CHOLINE DEHYDROGENASE, MITOCHONDRIAL"/>
    <property type="match status" value="1"/>
</dbReference>
<dbReference type="Pfam" id="PF05199">
    <property type="entry name" value="GMC_oxred_C"/>
    <property type="match status" value="2"/>
</dbReference>
<evidence type="ECO:0000256" key="5">
    <source>
        <dbReference type="RuleBase" id="RU003968"/>
    </source>
</evidence>
<reference evidence="9 10" key="1">
    <citation type="submission" date="2024-04" db="EMBL/GenBank/DDBJ databases">
        <authorList>
            <person name="Rising A."/>
            <person name="Reimegard J."/>
            <person name="Sonavane S."/>
            <person name="Akerstrom W."/>
            <person name="Nylinder S."/>
            <person name="Hedman E."/>
            <person name="Kallberg Y."/>
        </authorList>
    </citation>
    <scope>NUCLEOTIDE SEQUENCE [LARGE SCALE GENOMIC DNA]</scope>
</reference>
<evidence type="ECO:0000256" key="2">
    <source>
        <dbReference type="ARBA" id="ARBA00010790"/>
    </source>
</evidence>
<dbReference type="GO" id="GO:0050660">
    <property type="term" value="F:flavin adenine dinucleotide binding"/>
    <property type="evidence" value="ECO:0007669"/>
    <property type="project" value="InterPro"/>
</dbReference>
<evidence type="ECO:0000313" key="9">
    <source>
        <dbReference type="EMBL" id="CAL1288542.1"/>
    </source>
</evidence>
<accession>A0AAV2AY66</accession>
<keyword evidence="10" id="KW-1185">Reference proteome</keyword>
<evidence type="ECO:0000256" key="6">
    <source>
        <dbReference type="SAM" id="MobiDB-lite"/>
    </source>
</evidence>
<dbReference type="Proteomes" id="UP001497382">
    <property type="component" value="Unassembled WGS sequence"/>
</dbReference>
<dbReference type="PROSITE" id="PS00623">
    <property type="entry name" value="GMC_OXRED_1"/>
    <property type="match status" value="1"/>
</dbReference>
<evidence type="ECO:0000259" key="7">
    <source>
        <dbReference type="PROSITE" id="PS00623"/>
    </source>
</evidence>
<protein>
    <recommendedName>
        <fullName evidence="7 8">Glucose-methanol-choline oxidoreductase N-terminal domain-containing protein</fullName>
    </recommendedName>
</protein>
<feature type="domain" description="Glucose-methanol-choline oxidoreductase N-terminal" evidence="7">
    <location>
        <begin position="267"/>
        <end position="290"/>
    </location>
</feature>
<evidence type="ECO:0000259" key="8">
    <source>
        <dbReference type="PROSITE" id="PS00624"/>
    </source>
</evidence>
<dbReference type="InterPro" id="IPR012132">
    <property type="entry name" value="GMC_OxRdtase"/>
</dbReference>
<evidence type="ECO:0000256" key="1">
    <source>
        <dbReference type="ARBA" id="ARBA00001974"/>
    </source>
</evidence>
<dbReference type="InterPro" id="IPR000172">
    <property type="entry name" value="GMC_OxRdtase_N"/>
</dbReference>
<dbReference type="SUPFAM" id="SSF51905">
    <property type="entry name" value="FAD/NAD(P)-binding domain"/>
    <property type="match status" value="2"/>
</dbReference>
<proteinExistence type="inferred from homology"/>
<dbReference type="Gene3D" id="3.30.410.40">
    <property type="match status" value="1"/>
</dbReference>
<feature type="region of interest" description="Disordered" evidence="6">
    <location>
        <begin position="703"/>
        <end position="733"/>
    </location>
</feature>
<evidence type="ECO:0000256" key="3">
    <source>
        <dbReference type="ARBA" id="ARBA00022630"/>
    </source>
</evidence>
<dbReference type="InterPro" id="IPR007867">
    <property type="entry name" value="GMC_OxRtase_C"/>
</dbReference>
<evidence type="ECO:0000313" key="10">
    <source>
        <dbReference type="Proteomes" id="UP001497382"/>
    </source>
</evidence>
<gene>
    <name evidence="9" type="ORF">LARSCL_LOCUS15410</name>
</gene>
<comment type="cofactor">
    <cofactor evidence="1">
        <name>FAD</name>
        <dbReference type="ChEBI" id="CHEBI:57692"/>
    </cofactor>
</comment>
<dbReference type="PROSITE" id="PS00624">
    <property type="entry name" value="GMC_OXRED_2"/>
    <property type="match status" value="1"/>
</dbReference>
<dbReference type="AlphaFoldDB" id="A0AAV2AY66"/>
<feature type="domain" description="Glucose-methanol-choline oxidoreductase N-terminal" evidence="8">
    <location>
        <begin position="423"/>
        <end position="437"/>
    </location>
</feature>
<dbReference type="GO" id="GO:0016614">
    <property type="term" value="F:oxidoreductase activity, acting on CH-OH group of donors"/>
    <property type="evidence" value="ECO:0007669"/>
    <property type="project" value="InterPro"/>
</dbReference>
<dbReference type="SUPFAM" id="SSF54373">
    <property type="entry name" value="FAD-linked reductases, C-terminal domain"/>
    <property type="match status" value="1"/>
</dbReference>
<dbReference type="Pfam" id="PF00732">
    <property type="entry name" value="GMC_oxred_N"/>
    <property type="match status" value="1"/>
</dbReference>
<name>A0AAV2AY66_9ARAC</name>
<comment type="similarity">
    <text evidence="2 5">Belongs to the GMC oxidoreductase family.</text>
</comment>
<keyword evidence="3 5" id="KW-0285">Flavoprotein</keyword>
<evidence type="ECO:0000256" key="4">
    <source>
        <dbReference type="ARBA" id="ARBA00022827"/>
    </source>
</evidence>
<dbReference type="Gene3D" id="3.50.50.60">
    <property type="entry name" value="FAD/NAD(P)-binding domain"/>
    <property type="match status" value="2"/>
</dbReference>
<comment type="caution">
    <text evidence="9">The sequence shown here is derived from an EMBL/GenBank/DDBJ whole genome shotgun (WGS) entry which is preliminary data.</text>
</comment>
<keyword evidence="4 5" id="KW-0274">FAD</keyword>
<organism evidence="9 10">
    <name type="scientific">Larinioides sclopetarius</name>
    <dbReference type="NCBI Taxonomy" id="280406"/>
    <lineage>
        <taxon>Eukaryota</taxon>
        <taxon>Metazoa</taxon>
        <taxon>Ecdysozoa</taxon>
        <taxon>Arthropoda</taxon>
        <taxon>Chelicerata</taxon>
        <taxon>Arachnida</taxon>
        <taxon>Araneae</taxon>
        <taxon>Araneomorphae</taxon>
        <taxon>Entelegynae</taxon>
        <taxon>Araneoidea</taxon>
        <taxon>Araneidae</taxon>
        <taxon>Larinioides</taxon>
    </lineage>
</organism>
<dbReference type="EMBL" id="CAXIEN010000233">
    <property type="protein sequence ID" value="CAL1288542.1"/>
    <property type="molecule type" value="Genomic_DNA"/>
</dbReference>
<sequence>MKKVGAKPFKTVFPGCEQFYGNEDSYFTCIARAAVVTIFHPVGTAKMGDPRDPTTVVDPQLRVKGIKGLRVVDASVMPTITSGNTNAPTIMIAEKAADIIKQTIHCSSDEYSSYGSDVSSYGSSDSSYGSGDSSYGSAELIQLAMDIAAERAYPTPLANSTLLPFLLLSLSTNRNAPRTSATFKKEYDYIIVGGGSAGATLAGRLSEESCVSVLLLEAGTGKPPLLSDVPGLDRSFLFTKIDWQFKTVPQRHTGSALISRQVLYPLGKGLGGSSLLNGMLYIRGNHKDYDNWEAQAEIKRSSIPLGYHAVGGPVTVERPEYKAEMSDPIYEAAQNEGYDILDSNAARQTGFDVLQATLRNGQRCSTSKAYLVPAENRTNLDIIPEAYVRKVLIQNKKAVGVQFDFQNATYEVKAGKEVIISAGATKTPQILMLSGIGPKEHLQEFGIPVVADLPVGNNFQDHCGTLTPYELDPEIPTTTEKIQNPQNIIEYIDSRTGPLASASFLSIMAFLKAQLVSPSVDYPDHEIYFLEAPIEYPEQQVGYKREIFEAYYGPYMNSSLFLCMSQHLRPKSRGTVRLNSSNPYDAPAIDPNYFQDPDDIRPIIDGCEQFYGNEDSYFTCIARAAVVTIYHPVGTAKMGDPRDPTTVVDHHLRVKGIKGLRVVDASVMPTITSGNTNVPTIMIAEKAADIIKETIECSSYEYSRYGSGDSSYGSSDSSYGSGDSSYGSGSDES</sequence>
<dbReference type="InterPro" id="IPR036188">
    <property type="entry name" value="FAD/NAD-bd_sf"/>
</dbReference>